<gene>
    <name evidence="2" type="ORF">BO88DRAFT_489600</name>
</gene>
<dbReference type="GeneID" id="37217305"/>
<feature type="region of interest" description="Disordered" evidence="1">
    <location>
        <begin position="1"/>
        <end position="20"/>
    </location>
</feature>
<dbReference type="OrthoDB" id="76567at2759"/>
<feature type="compositionally biased region" description="Low complexity" evidence="1">
    <location>
        <begin position="1"/>
        <end position="17"/>
    </location>
</feature>
<evidence type="ECO:0000256" key="1">
    <source>
        <dbReference type="SAM" id="MobiDB-lite"/>
    </source>
</evidence>
<proteinExistence type="predicted"/>
<name>A0A319B4R0_ASPVC</name>
<dbReference type="Proteomes" id="UP000248405">
    <property type="component" value="Unassembled WGS sequence"/>
</dbReference>
<evidence type="ECO:0000313" key="2">
    <source>
        <dbReference type="EMBL" id="PYH66861.1"/>
    </source>
</evidence>
<protein>
    <submittedName>
        <fullName evidence="2">Uncharacterized protein</fullName>
    </submittedName>
</protein>
<dbReference type="EMBL" id="KZ821632">
    <property type="protein sequence ID" value="PYH66861.1"/>
    <property type="molecule type" value="Genomic_DNA"/>
</dbReference>
<evidence type="ECO:0000313" key="3">
    <source>
        <dbReference type="Proteomes" id="UP000248405"/>
    </source>
</evidence>
<keyword evidence="3" id="KW-1185">Reference proteome</keyword>
<accession>A0A319B4R0</accession>
<sequence>MSTTHTLPSPTSLALTTQYPPRPYHGIQECKRAVLTLFHDRLHPQANNTTDQYLTYNNITPASFHSLTRLRYRLQAPVRFTYFPTISTLTIRVLTRATEQAYMIFQYKTAAALIDMGIELAEWVPYARSAAVYTATALAPGSQKEADAAFKNRLLRPNNETDWPHMVIESGVSGSLARLRQDVNWWIGCSGGEVLIVLLLVVECVERKLIIEKYFPQYIGRRQGDSGPVTRAQAALDGFVPRLVATTVVDVNAQPSVVVEGSPLVLDFERVVGRRPVGPTEHDVVIGTASLIEMGECVSWDIEHDVC</sequence>
<reference evidence="2" key="1">
    <citation type="submission" date="2016-12" db="EMBL/GenBank/DDBJ databases">
        <title>The genomes of Aspergillus section Nigri reveals drivers in fungal speciation.</title>
        <authorList>
            <consortium name="DOE Joint Genome Institute"/>
            <person name="Vesth T.C."/>
            <person name="Nybo J."/>
            <person name="Theobald S."/>
            <person name="Brandl J."/>
            <person name="Frisvad J.C."/>
            <person name="Nielsen K.F."/>
            <person name="Lyhne E.K."/>
            <person name="Kogle M.E."/>
            <person name="Kuo A."/>
            <person name="Riley R."/>
            <person name="Clum A."/>
            <person name="Nolan M."/>
            <person name="Lipzen A."/>
            <person name="Salamov A."/>
            <person name="Henrissat B."/>
            <person name="Wiebenga A."/>
            <person name="De Vries R.P."/>
            <person name="Grigoriev I.V."/>
            <person name="Mortensen U.H."/>
            <person name="Andersen M.R."/>
            <person name="Baker S.E."/>
        </authorList>
    </citation>
    <scope>NUCLEOTIDE SEQUENCE [LARGE SCALE GENOMIC DNA]</scope>
    <source>
        <strain evidence="2">CBS 113365</strain>
    </source>
</reference>
<dbReference type="AlphaFoldDB" id="A0A319B4R0"/>
<organism evidence="2 3">
    <name type="scientific">Aspergillus vadensis (strain CBS 113365 / IMI 142717 / IBT 24658)</name>
    <dbReference type="NCBI Taxonomy" id="1448311"/>
    <lineage>
        <taxon>Eukaryota</taxon>
        <taxon>Fungi</taxon>
        <taxon>Dikarya</taxon>
        <taxon>Ascomycota</taxon>
        <taxon>Pezizomycotina</taxon>
        <taxon>Eurotiomycetes</taxon>
        <taxon>Eurotiomycetidae</taxon>
        <taxon>Eurotiales</taxon>
        <taxon>Aspergillaceae</taxon>
        <taxon>Aspergillus</taxon>
        <taxon>Aspergillus subgen. Circumdati</taxon>
    </lineage>
</organism>
<dbReference type="RefSeq" id="XP_025560655.1">
    <property type="nucleotide sequence ID" value="XM_025712713.1"/>
</dbReference>